<dbReference type="AlphaFoldDB" id="A0A6A5BUJ9"/>
<dbReference type="PROSITE" id="PS50893">
    <property type="entry name" value="ABC_TRANSPORTER_2"/>
    <property type="match status" value="1"/>
</dbReference>
<keyword evidence="5" id="KW-0067">ATP-binding</keyword>
<gene>
    <name evidence="10" type="ORF">FDP41_003658</name>
</gene>
<dbReference type="PANTHER" id="PTHR48041">
    <property type="entry name" value="ABC TRANSPORTER G FAMILY MEMBER 28"/>
    <property type="match status" value="1"/>
</dbReference>
<proteinExistence type="predicted"/>
<dbReference type="GeneID" id="68110876"/>
<dbReference type="InterPro" id="IPR043926">
    <property type="entry name" value="ABCG_dom"/>
</dbReference>
<dbReference type="VEuPathDB" id="AmoebaDB:NfTy_065300"/>
<dbReference type="VEuPathDB" id="AmoebaDB:FDP41_003658"/>
<evidence type="ECO:0000259" key="9">
    <source>
        <dbReference type="PROSITE" id="PS50893"/>
    </source>
</evidence>
<feature type="transmembrane region" description="Helical" evidence="8">
    <location>
        <begin position="558"/>
        <end position="581"/>
    </location>
</feature>
<dbReference type="Proteomes" id="UP000444721">
    <property type="component" value="Unassembled WGS sequence"/>
</dbReference>
<sequence length="738" mass="82266">MSTPTATANTTPLVVGMRSAENLFENDREEQTITNQTMITHPPHAIPSIYSNMESLAAISSSSTSFTTTSAAVVVENNNNSISIEMKSYHQNHNSVKGSYGRTVPSVMLEWHDLTYVVKVRPSLPASKLTTPRERLAFTMKNLFRKEQKVILHAMSGYVKPGSVLAIMGPSGAGKTSLLNILSQRVKPTSGSLLANKSKAGKAFRSISAFVQQDDVLLPNLTVRETLRYTALLRLDSSIPNKAKMERVDTIMQELGLSKVADTIVGLPGLSKGISGGERKRLCIAIELLTEPSVLFLDEPTTGLDAKTSLNVIQLINRLAQQHGRTIVLTIHQPRSDIFQLFDRLLLLARGKIAYFGDAHKVIPYFEKIGYQCPEEFNPADFVMDMVTENPALASENSEKGKRFKVEQEKRIERILSFYSDSELKKENSQIMEKTLLQSQNEGEPELTTLKKSSKYNSNWFYQFFVVLMRAFLNTIRNKGVNMARFSQQVSTAFLLGLIYLRLNNGQTGVQDRLGVLFFSTSNLFFGSLSSSLNILLQDKPVLLRERGAKMYHVSSFYLARVVADIPGAVFYPILFGSVIYWWLGLNAAVERFFMFILIIVVMSLTGQALGCAIASFAPNPGVAFTIMPVVATVLMLFGGFYKNLATIPVYFIWIYWTSIFHFVFESFVINEFKGLKLECPSSSFCPFPNGDAVLENLEMDTVMSVTWINLGLGLALILVYHIFAYTCLRLVVKPKGG</sequence>
<keyword evidence="3 8" id="KW-0812">Transmembrane</keyword>
<feature type="transmembrane region" description="Helical" evidence="8">
    <location>
        <begin position="648"/>
        <end position="669"/>
    </location>
</feature>
<dbReference type="InterPro" id="IPR013525">
    <property type="entry name" value="ABC2_TM"/>
</dbReference>
<evidence type="ECO:0000256" key="6">
    <source>
        <dbReference type="ARBA" id="ARBA00022989"/>
    </source>
</evidence>
<keyword evidence="6 8" id="KW-1133">Transmembrane helix</keyword>
<feature type="domain" description="ABC transporter" evidence="9">
    <location>
        <begin position="134"/>
        <end position="375"/>
    </location>
</feature>
<accession>A0A6A5BUJ9</accession>
<dbReference type="OMA" id="TEQPVEM"/>
<dbReference type="SMART" id="SM00382">
    <property type="entry name" value="AAA"/>
    <property type="match status" value="1"/>
</dbReference>
<dbReference type="Pfam" id="PF01061">
    <property type="entry name" value="ABC2_membrane"/>
    <property type="match status" value="1"/>
</dbReference>
<dbReference type="InterPro" id="IPR027417">
    <property type="entry name" value="P-loop_NTPase"/>
</dbReference>
<protein>
    <recommendedName>
        <fullName evidence="9">ABC transporter domain-containing protein</fullName>
    </recommendedName>
</protein>
<dbReference type="SUPFAM" id="SSF52540">
    <property type="entry name" value="P-loop containing nucleoside triphosphate hydrolases"/>
    <property type="match status" value="1"/>
</dbReference>
<dbReference type="OrthoDB" id="66620at2759"/>
<keyword evidence="11" id="KW-1185">Reference proteome</keyword>
<feature type="transmembrane region" description="Helical" evidence="8">
    <location>
        <begin position="622"/>
        <end position="642"/>
    </location>
</feature>
<dbReference type="InterPro" id="IPR017871">
    <property type="entry name" value="ABC_transporter-like_CS"/>
</dbReference>
<evidence type="ECO:0000256" key="5">
    <source>
        <dbReference type="ARBA" id="ARBA00022840"/>
    </source>
</evidence>
<dbReference type="PANTHER" id="PTHR48041:SF139">
    <property type="entry name" value="PROTEIN SCARLET"/>
    <property type="match status" value="1"/>
</dbReference>
<evidence type="ECO:0000313" key="11">
    <source>
        <dbReference type="Proteomes" id="UP000444721"/>
    </source>
</evidence>
<dbReference type="GO" id="GO:0140359">
    <property type="term" value="F:ABC-type transporter activity"/>
    <property type="evidence" value="ECO:0007669"/>
    <property type="project" value="InterPro"/>
</dbReference>
<dbReference type="GO" id="GO:0016887">
    <property type="term" value="F:ATP hydrolysis activity"/>
    <property type="evidence" value="ECO:0007669"/>
    <property type="project" value="InterPro"/>
</dbReference>
<dbReference type="Pfam" id="PF19055">
    <property type="entry name" value="ABC2_membrane_7"/>
    <property type="match status" value="1"/>
</dbReference>
<feature type="transmembrane region" description="Helical" evidence="8">
    <location>
        <begin position="708"/>
        <end position="733"/>
    </location>
</feature>
<keyword evidence="2" id="KW-0813">Transport</keyword>
<dbReference type="RefSeq" id="XP_044561718.1">
    <property type="nucleotide sequence ID" value="XM_044706986.1"/>
</dbReference>
<dbReference type="CDD" id="cd03213">
    <property type="entry name" value="ABCG_EPDR"/>
    <property type="match status" value="1"/>
</dbReference>
<dbReference type="InterPro" id="IPR003593">
    <property type="entry name" value="AAA+_ATPase"/>
</dbReference>
<evidence type="ECO:0000256" key="2">
    <source>
        <dbReference type="ARBA" id="ARBA00022448"/>
    </source>
</evidence>
<evidence type="ECO:0000256" key="7">
    <source>
        <dbReference type="ARBA" id="ARBA00023136"/>
    </source>
</evidence>
<feature type="transmembrane region" description="Helical" evidence="8">
    <location>
        <begin position="593"/>
        <end position="615"/>
    </location>
</feature>
<evidence type="ECO:0000256" key="1">
    <source>
        <dbReference type="ARBA" id="ARBA00004141"/>
    </source>
</evidence>
<dbReference type="VEuPathDB" id="AmoebaDB:NF0130510"/>
<dbReference type="PROSITE" id="PS00211">
    <property type="entry name" value="ABC_TRANSPORTER_1"/>
    <property type="match status" value="1"/>
</dbReference>
<dbReference type="EMBL" id="VFQX01000035">
    <property type="protein sequence ID" value="KAF0977005.1"/>
    <property type="molecule type" value="Genomic_DNA"/>
</dbReference>
<reference evidence="10 11" key="1">
    <citation type="journal article" date="2019" name="Sci. Rep.">
        <title>Nanopore sequencing improves the draft genome of the human pathogenic amoeba Naegleria fowleri.</title>
        <authorList>
            <person name="Liechti N."/>
            <person name="Schurch N."/>
            <person name="Bruggmann R."/>
            <person name="Wittwer M."/>
        </authorList>
    </citation>
    <scope>NUCLEOTIDE SEQUENCE [LARGE SCALE GENOMIC DNA]</scope>
    <source>
        <strain evidence="10 11">ATCC 30894</strain>
    </source>
</reference>
<comment type="subcellular location">
    <subcellularLocation>
        <location evidence="1">Membrane</location>
        <topology evidence="1">Multi-pass membrane protein</topology>
    </subcellularLocation>
</comment>
<comment type="caution">
    <text evidence="10">The sequence shown here is derived from an EMBL/GenBank/DDBJ whole genome shotgun (WGS) entry which is preliminary data.</text>
</comment>
<dbReference type="Gene3D" id="3.40.50.300">
    <property type="entry name" value="P-loop containing nucleotide triphosphate hydrolases"/>
    <property type="match status" value="1"/>
</dbReference>
<evidence type="ECO:0000313" key="10">
    <source>
        <dbReference type="EMBL" id="KAF0977005.1"/>
    </source>
</evidence>
<name>A0A6A5BUJ9_NAEFO</name>
<evidence type="ECO:0000256" key="8">
    <source>
        <dbReference type="SAM" id="Phobius"/>
    </source>
</evidence>
<organism evidence="10 11">
    <name type="scientific">Naegleria fowleri</name>
    <name type="common">Brain eating amoeba</name>
    <dbReference type="NCBI Taxonomy" id="5763"/>
    <lineage>
        <taxon>Eukaryota</taxon>
        <taxon>Discoba</taxon>
        <taxon>Heterolobosea</taxon>
        <taxon>Tetramitia</taxon>
        <taxon>Eutetramitia</taxon>
        <taxon>Vahlkampfiidae</taxon>
        <taxon>Naegleria</taxon>
    </lineage>
</organism>
<dbReference type="GO" id="GO:0005524">
    <property type="term" value="F:ATP binding"/>
    <property type="evidence" value="ECO:0007669"/>
    <property type="project" value="UniProtKB-KW"/>
</dbReference>
<dbReference type="GO" id="GO:0016020">
    <property type="term" value="C:membrane"/>
    <property type="evidence" value="ECO:0007669"/>
    <property type="project" value="UniProtKB-SubCell"/>
</dbReference>
<keyword evidence="7 8" id="KW-0472">Membrane</keyword>
<dbReference type="InterPro" id="IPR003439">
    <property type="entry name" value="ABC_transporter-like_ATP-bd"/>
</dbReference>
<keyword evidence="4" id="KW-0547">Nucleotide-binding</keyword>
<evidence type="ECO:0000256" key="4">
    <source>
        <dbReference type="ARBA" id="ARBA00022741"/>
    </source>
</evidence>
<dbReference type="InterPro" id="IPR050352">
    <property type="entry name" value="ABCG_transporters"/>
</dbReference>
<dbReference type="Pfam" id="PF00005">
    <property type="entry name" value="ABC_tran"/>
    <property type="match status" value="1"/>
</dbReference>
<evidence type="ECO:0000256" key="3">
    <source>
        <dbReference type="ARBA" id="ARBA00022692"/>
    </source>
</evidence>